<dbReference type="SFLD" id="SFLDS00052">
    <property type="entry name" value="Ferric_Reductase_Domain"/>
    <property type="match status" value="1"/>
</dbReference>
<dbReference type="PANTHER" id="PTHR11972">
    <property type="entry name" value="NADPH OXIDASE"/>
    <property type="match status" value="1"/>
</dbReference>
<dbReference type="Pfam" id="PF08030">
    <property type="entry name" value="NAD_binding_6"/>
    <property type="match status" value="1"/>
</dbReference>
<feature type="transmembrane region" description="Helical" evidence="6">
    <location>
        <begin position="93"/>
        <end position="113"/>
    </location>
</feature>
<accession>A0AAP0K314</accession>
<feature type="domain" description="FAD-binding FR-type" evidence="7">
    <location>
        <begin position="281"/>
        <end position="386"/>
    </location>
</feature>
<evidence type="ECO:0000256" key="2">
    <source>
        <dbReference type="ARBA" id="ARBA00022692"/>
    </source>
</evidence>
<dbReference type="InterPro" id="IPR013112">
    <property type="entry name" value="FAD-bd_8"/>
</dbReference>
<dbReference type="Gene3D" id="3.40.50.80">
    <property type="entry name" value="Nucleotide-binding domain of ferredoxin-NADP reductase (FNR) module"/>
    <property type="match status" value="1"/>
</dbReference>
<protein>
    <recommendedName>
        <fullName evidence="7">FAD-binding FR-type domain-containing protein</fullName>
    </recommendedName>
</protein>
<dbReference type="Proteomes" id="UP001417504">
    <property type="component" value="Unassembled WGS sequence"/>
</dbReference>
<feature type="transmembrane region" description="Helical" evidence="6">
    <location>
        <begin position="36"/>
        <end position="56"/>
    </location>
</feature>
<dbReference type="SUPFAM" id="SSF52343">
    <property type="entry name" value="Ferredoxin reductase-like, C-terminal NADP-linked domain"/>
    <property type="match status" value="1"/>
</dbReference>
<dbReference type="SFLD" id="SFLDG01168">
    <property type="entry name" value="Ferric_reductase_subgroup_(FRE"/>
    <property type="match status" value="1"/>
</dbReference>
<feature type="transmembrane region" description="Helical" evidence="6">
    <location>
        <begin position="206"/>
        <end position="225"/>
    </location>
</feature>
<keyword evidence="9" id="KW-1185">Reference proteome</keyword>
<gene>
    <name evidence="8" type="ORF">Sjap_004861</name>
</gene>
<dbReference type="InterPro" id="IPR017927">
    <property type="entry name" value="FAD-bd_FR_type"/>
</dbReference>
<evidence type="ECO:0000256" key="3">
    <source>
        <dbReference type="ARBA" id="ARBA00022989"/>
    </source>
</evidence>
<feature type="transmembrane region" description="Helical" evidence="6">
    <location>
        <begin position="167"/>
        <end position="194"/>
    </location>
</feature>
<dbReference type="EMBL" id="JBBNAE010000002">
    <property type="protein sequence ID" value="KAK9144958.1"/>
    <property type="molecule type" value="Genomic_DNA"/>
</dbReference>
<feature type="transmembrane region" description="Helical" evidence="6">
    <location>
        <begin position="245"/>
        <end position="273"/>
    </location>
</feature>
<evidence type="ECO:0000313" key="9">
    <source>
        <dbReference type="Proteomes" id="UP001417504"/>
    </source>
</evidence>
<dbReference type="PANTHER" id="PTHR11972:SF79">
    <property type="entry name" value="FERRIC REDUCTION OXIDASE 4-RELATED"/>
    <property type="match status" value="1"/>
</dbReference>
<dbReference type="InterPro" id="IPR013121">
    <property type="entry name" value="Fe_red_NAD-bd_6"/>
</dbReference>
<evidence type="ECO:0000313" key="8">
    <source>
        <dbReference type="EMBL" id="KAK9144958.1"/>
    </source>
</evidence>
<proteinExistence type="predicted"/>
<keyword evidence="2 6" id="KW-0812">Transmembrane</keyword>
<dbReference type="InterPro" id="IPR039261">
    <property type="entry name" value="FNR_nucleotide-bd"/>
</dbReference>
<comment type="subcellular location">
    <subcellularLocation>
        <location evidence="1">Membrane</location>
        <topology evidence="1">Multi-pass membrane protein</topology>
    </subcellularLocation>
</comment>
<dbReference type="PROSITE" id="PS51384">
    <property type="entry name" value="FAD_FR"/>
    <property type="match status" value="1"/>
</dbReference>
<dbReference type="Pfam" id="PF01794">
    <property type="entry name" value="Ferric_reduct"/>
    <property type="match status" value="1"/>
</dbReference>
<evidence type="ECO:0000256" key="5">
    <source>
        <dbReference type="ARBA" id="ARBA00023136"/>
    </source>
</evidence>
<evidence type="ECO:0000259" key="7">
    <source>
        <dbReference type="PROSITE" id="PS51384"/>
    </source>
</evidence>
<name>A0AAP0K314_9MAGN</name>
<dbReference type="AlphaFoldDB" id="A0AAP0K314"/>
<keyword evidence="3 6" id="KW-1133">Transmembrane helix</keyword>
<dbReference type="InterPro" id="IPR050369">
    <property type="entry name" value="RBOH/FRE"/>
</dbReference>
<dbReference type="Pfam" id="PF08022">
    <property type="entry name" value="FAD_binding_8"/>
    <property type="match status" value="1"/>
</dbReference>
<keyword evidence="5 6" id="KW-0472">Membrane</keyword>
<reference evidence="8 9" key="1">
    <citation type="submission" date="2024-01" db="EMBL/GenBank/DDBJ databases">
        <title>Genome assemblies of Stephania.</title>
        <authorList>
            <person name="Yang L."/>
        </authorList>
    </citation>
    <scope>NUCLEOTIDE SEQUENCE [LARGE SCALE GENOMIC DNA]</scope>
    <source>
        <strain evidence="8">QJT</strain>
        <tissue evidence="8">Leaf</tissue>
    </source>
</reference>
<organism evidence="8 9">
    <name type="scientific">Stephania japonica</name>
    <dbReference type="NCBI Taxonomy" id="461633"/>
    <lineage>
        <taxon>Eukaryota</taxon>
        <taxon>Viridiplantae</taxon>
        <taxon>Streptophyta</taxon>
        <taxon>Embryophyta</taxon>
        <taxon>Tracheophyta</taxon>
        <taxon>Spermatophyta</taxon>
        <taxon>Magnoliopsida</taxon>
        <taxon>Ranunculales</taxon>
        <taxon>Menispermaceae</taxon>
        <taxon>Menispermoideae</taxon>
        <taxon>Cissampelideae</taxon>
        <taxon>Stephania</taxon>
    </lineage>
</organism>
<dbReference type="CDD" id="cd06186">
    <property type="entry name" value="NOX_Duox_like_FAD_NADP"/>
    <property type="match status" value="1"/>
</dbReference>
<evidence type="ECO:0000256" key="6">
    <source>
        <dbReference type="SAM" id="Phobius"/>
    </source>
</evidence>
<comment type="caution">
    <text evidence="8">The sequence shown here is derived from an EMBL/GenBank/DDBJ whole genome shotgun (WGS) entry which is preliminary data.</text>
</comment>
<dbReference type="GO" id="GO:0005886">
    <property type="term" value="C:plasma membrane"/>
    <property type="evidence" value="ECO:0007669"/>
    <property type="project" value="TreeGrafter"/>
</dbReference>
<sequence length="453" mass="51429">MWVLEPAKISHKSWQEYLRTKVNLNSTYFGGQGTNLLLYTFPIMFIATFSCLYFHLGKEFESQIASRSSIIVSSLRRPVLVKAPLGIVNTTELVFSALFVVLLIWSFFGYIILYPPWKEKWEDKVGLMAYILGCLGNICLAFLFFPVTRGSSILPLVGLTSESSIKYHIWLGHISMVLFTLHSVGYIAYFALVHEMAELLEWSRDSISNVAGEIVFVFCLAMWLTSIARVRTKMFELFFYTHQLYALYIFFFVLHVGIAYSCMILPGIFLFLIDRYLRFLQSRNKAQLVSAHILPCEAVELHVSKCPGLLYAPMSIMFINVSSISKLQWHPFTVTSDCNVETDKLSILIKCEGNWSRALYKTLSLPSPMEQLCVSVEGPYGPTSLPFLRYDSLVMVSGGSGLAAFIPIIKDIVYKSTTKVYLTQQILLICAFRRTVDLSMLDLLLPIDTNIPP</sequence>
<feature type="transmembrane region" description="Helical" evidence="6">
    <location>
        <begin position="125"/>
        <end position="147"/>
    </location>
</feature>
<evidence type="ECO:0000256" key="1">
    <source>
        <dbReference type="ARBA" id="ARBA00004141"/>
    </source>
</evidence>
<dbReference type="InterPro" id="IPR013130">
    <property type="entry name" value="Fe3_Rdtase_TM_dom"/>
</dbReference>
<keyword evidence="4" id="KW-0560">Oxidoreductase</keyword>
<evidence type="ECO:0000256" key="4">
    <source>
        <dbReference type="ARBA" id="ARBA00023002"/>
    </source>
</evidence>
<dbReference type="GO" id="GO:0000293">
    <property type="term" value="F:ferric-chelate reductase activity"/>
    <property type="evidence" value="ECO:0007669"/>
    <property type="project" value="TreeGrafter"/>
</dbReference>